<dbReference type="GO" id="GO:0043190">
    <property type="term" value="C:ATP-binding cassette (ABC) transporter complex"/>
    <property type="evidence" value="ECO:0007669"/>
    <property type="project" value="InterPro"/>
</dbReference>
<feature type="transmembrane region" description="Helical" evidence="9">
    <location>
        <begin position="87"/>
        <end position="106"/>
    </location>
</feature>
<dbReference type="AlphaFoldDB" id="A0AAF0YI04"/>
<keyword evidence="6 9" id="KW-1133">Transmembrane helix</keyword>
<dbReference type="InterPro" id="IPR001626">
    <property type="entry name" value="ABC_TroCD"/>
</dbReference>
<keyword evidence="11" id="KW-1185">Reference proteome</keyword>
<evidence type="ECO:0000313" key="11">
    <source>
        <dbReference type="Proteomes" id="UP000243626"/>
    </source>
</evidence>
<comment type="similarity">
    <text evidence="2 8">Belongs to the ABC-3 integral membrane protein family.</text>
</comment>
<feature type="transmembrane region" description="Helical" evidence="9">
    <location>
        <begin position="199"/>
        <end position="220"/>
    </location>
</feature>
<feature type="transmembrane region" description="Helical" evidence="9">
    <location>
        <begin position="170"/>
        <end position="193"/>
    </location>
</feature>
<dbReference type="Pfam" id="PF00950">
    <property type="entry name" value="ABC-3"/>
    <property type="match status" value="1"/>
</dbReference>
<reference evidence="11" key="1">
    <citation type="submission" date="2017-09" db="EMBL/GenBank/DDBJ databases">
        <title>Bacterial strain isolated from the female urinary microbiota.</title>
        <authorList>
            <person name="Thomas-White K."/>
            <person name="Kumar N."/>
            <person name="Forster S."/>
            <person name="Putonti C."/>
            <person name="Lawley T."/>
            <person name="Wolfe A.J."/>
        </authorList>
    </citation>
    <scope>NUCLEOTIDE SEQUENCE [LARGE SCALE GENOMIC DNA]</scope>
    <source>
        <strain evidence="11">UMB0959</strain>
    </source>
</reference>
<dbReference type="RefSeq" id="WP_070623507.1">
    <property type="nucleotide sequence ID" value="NZ_CP136964.1"/>
</dbReference>
<dbReference type="PANTHER" id="PTHR30477:SF8">
    <property type="entry name" value="METAL TRANSPORT SYSTEM MEMBRANE PROTEIN CT_070-RELATED"/>
    <property type="match status" value="1"/>
</dbReference>
<evidence type="ECO:0000256" key="4">
    <source>
        <dbReference type="ARBA" id="ARBA00022475"/>
    </source>
</evidence>
<dbReference type="PANTHER" id="PTHR30477">
    <property type="entry name" value="ABC-TRANSPORTER METAL-BINDING PROTEIN"/>
    <property type="match status" value="1"/>
</dbReference>
<keyword evidence="5 8" id="KW-0812">Transmembrane</keyword>
<protein>
    <submittedName>
        <fullName evidence="10">Metal ABC transporter permease</fullName>
    </submittedName>
</protein>
<dbReference type="GO" id="GO:0055085">
    <property type="term" value="P:transmembrane transport"/>
    <property type="evidence" value="ECO:0007669"/>
    <property type="project" value="InterPro"/>
</dbReference>
<sequence length="293" mass="31869">MIEVLLVLIMTGLSTSLLGVFLVLRKSGMATDAISHTILLGIVVVFFLTGDLRSPLLIIGATLVGILTVYLINVVTASKMMRQDAAIGLVFTALFAVAVILVSRYARNVHLDIDAVLLGQVLYAPLNRIDLFGVSLPYAFVQLSIIFIINVLFVVIFYKELKISSFDPVYATLAGFSAMIVYYVLMTLVSVTAVAAFDAVGSILVISFFIAPAATSYLIVNRSLLKMIILSLVISVINSVIGCYIGFYLDISISGAVASISTATFFIVYIGTRILKAYNHKNYMKKETRAYNS</sequence>
<evidence type="ECO:0000256" key="8">
    <source>
        <dbReference type="RuleBase" id="RU003943"/>
    </source>
</evidence>
<comment type="subcellular location">
    <subcellularLocation>
        <location evidence="1 8">Cell membrane</location>
        <topology evidence="1 8">Multi-pass membrane protein</topology>
    </subcellularLocation>
</comment>
<dbReference type="KEGG" id="nmy:CJ229_007640"/>
<feature type="transmembrane region" description="Helical" evidence="9">
    <location>
        <begin position="227"/>
        <end position="247"/>
    </location>
</feature>
<reference evidence="10 11" key="2">
    <citation type="submission" date="2023-10" db="EMBL/GenBank/DDBJ databases">
        <authorList>
            <person name="Choi B."/>
        </authorList>
    </citation>
    <scope>NUCLEOTIDE SEQUENCE [LARGE SCALE GENOMIC DNA]</scope>
    <source>
        <strain evidence="10 11">UMB0959</strain>
    </source>
</reference>
<evidence type="ECO:0000256" key="6">
    <source>
        <dbReference type="ARBA" id="ARBA00022989"/>
    </source>
</evidence>
<evidence type="ECO:0000256" key="5">
    <source>
        <dbReference type="ARBA" id="ARBA00022692"/>
    </source>
</evidence>
<evidence type="ECO:0000256" key="3">
    <source>
        <dbReference type="ARBA" id="ARBA00022448"/>
    </source>
</evidence>
<gene>
    <name evidence="10" type="ORF">CJ229_007640</name>
</gene>
<evidence type="ECO:0000256" key="7">
    <source>
        <dbReference type="ARBA" id="ARBA00023136"/>
    </source>
</evidence>
<feature type="transmembrane region" description="Helical" evidence="9">
    <location>
        <begin position="6"/>
        <end position="24"/>
    </location>
</feature>
<dbReference type="Proteomes" id="UP000243626">
    <property type="component" value="Chromosome"/>
</dbReference>
<name>A0AAF0YI04_9STAP</name>
<feature type="transmembrane region" description="Helical" evidence="9">
    <location>
        <begin position="56"/>
        <end position="75"/>
    </location>
</feature>
<proteinExistence type="inferred from homology"/>
<accession>A0AAF0YI04</accession>
<feature type="transmembrane region" description="Helical" evidence="9">
    <location>
        <begin position="253"/>
        <end position="275"/>
    </location>
</feature>
<keyword evidence="3 8" id="KW-0813">Transport</keyword>
<keyword evidence="4" id="KW-1003">Cell membrane</keyword>
<dbReference type="Gene3D" id="1.10.3470.10">
    <property type="entry name" value="ABC transporter involved in vitamin B12 uptake, BtuC"/>
    <property type="match status" value="1"/>
</dbReference>
<dbReference type="GO" id="GO:0010043">
    <property type="term" value="P:response to zinc ion"/>
    <property type="evidence" value="ECO:0007669"/>
    <property type="project" value="TreeGrafter"/>
</dbReference>
<feature type="transmembrane region" description="Helical" evidence="9">
    <location>
        <begin position="136"/>
        <end position="158"/>
    </location>
</feature>
<feature type="transmembrane region" description="Helical" evidence="9">
    <location>
        <begin position="33"/>
        <end position="50"/>
    </location>
</feature>
<dbReference type="EMBL" id="CP136964">
    <property type="protein sequence ID" value="WOS95951.1"/>
    <property type="molecule type" value="Genomic_DNA"/>
</dbReference>
<dbReference type="InterPro" id="IPR037294">
    <property type="entry name" value="ABC_BtuC-like"/>
</dbReference>
<keyword evidence="7 9" id="KW-0472">Membrane</keyword>
<evidence type="ECO:0000313" key="10">
    <source>
        <dbReference type="EMBL" id="WOS95951.1"/>
    </source>
</evidence>
<evidence type="ECO:0000256" key="1">
    <source>
        <dbReference type="ARBA" id="ARBA00004651"/>
    </source>
</evidence>
<dbReference type="SUPFAM" id="SSF81345">
    <property type="entry name" value="ABC transporter involved in vitamin B12 uptake, BtuC"/>
    <property type="match status" value="1"/>
</dbReference>
<evidence type="ECO:0000256" key="2">
    <source>
        <dbReference type="ARBA" id="ARBA00008034"/>
    </source>
</evidence>
<organism evidence="10 11">
    <name type="scientific">Nosocomiicoccus massiliensis</name>
    <dbReference type="NCBI Taxonomy" id="1232430"/>
    <lineage>
        <taxon>Bacteria</taxon>
        <taxon>Bacillati</taxon>
        <taxon>Bacillota</taxon>
        <taxon>Bacilli</taxon>
        <taxon>Bacillales</taxon>
        <taxon>Staphylococcaceae</taxon>
        <taxon>Nosocomiicoccus</taxon>
    </lineage>
</organism>
<evidence type="ECO:0000256" key="9">
    <source>
        <dbReference type="SAM" id="Phobius"/>
    </source>
</evidence>